<dbReference type="CDD" id="cd06225">
    <property type="entry name" value="HAMP"/>
    <property type="match status" value="1"/>
</dbReference>
<dbReference type="SMART" id="SM00283">
    <property type="entry name" value="MA"/>
    <property type="match status" value="1"/>
</dbReference>
<dbReference type="RefSeq" id="WP_186912449.1">
    <property type="nucleotide sequence ID" value="NZ_JACOFV010000008.1"/>
</dbReference>
<dbReference type="SMART" id="SM00304">
    <property type="entry name" value="HAMP"/>
    <property type="match status" value="1"/>
</dbReference>
<dbReference type="Pfam" id="PF00672">
    <property type="entry name" value="HAMP"/>
    <property type="match status" value="1"/>
</dbReference>
<dbReference type="PROSITE" id="PS50885">
    <property type="entry name" value="HAMP"/>
    <property type="match status" value="1"/>
</dbReference>
<keyword evidence="4" id="KW-0807">Transducer</keyword>
<feature type="transmembrane region" description="Helical" evidence="5">
    <location>
        <begin position="12"/>
        <end position="32"/>
    </location>
</feature>
<dbReference type="InterPro" id="IPR004089">
    <property type="entry name" value="MCPsignal_dom"/>
</dbReference>
<evidence type="ECO:0000259" key="7">
    <source>
        <dbReference type="PROSITE" id="PS50885"/>
    </source>
</evidence>
<dbReference type="InterPro" id="IPR051310">
    <property type="entry name" value="MCP_chemotaxis"/>
</dbReference>
<feature type="transmembrane region" description="Helical" evidence="5">
    <location>
        <begin position="198"/>
        <end position="219"/>
    </location>
</feature>
<keyword evidence="5" id="KW-0472">Membrane</keyword>
<proteinExistence type="inferred from homology"/>
<dbReference type="GO" id="GO:0004888">
    <property type="term" value="F:transmembrane signaling receptor activity"/>
    <property type="evidence" value="ECO:0007669"/>
    <property type="project" value="InterPro"/>
</dbReference>
<keyword evidence="5" id="KW-1133">Transmembrane helix</keyword>
<dbReference type="PANTHER" id="PTHR43531">
    <property type="entry name" value="PROTEIN ICFG"/>
    <property type="match status" value="1"/>
</dbReference>
<name>A0A923HEF5_9BURK</name>
<keyword evidence="5" id="KW-0812">Transmembrane</keyword>
<dbReference type="FunFam" id="1.10.287.950:FF:000001">
    <property type="entry name" value="Methyl-accepting chemotaxis sensory transducer"/>
    <property type="match status" value="1"/>
</dbReference>
<dbReference type="Proteomes" id="UP000634011">
    <property type="component" value="Unassembled WGS sequence"/>
</dbReference>
<evidence type="ECO:0000313" key="8">
    <source>
        <dbReference type="EMBL" id="MBC3862531.1"/>
    </source>
</evidence>
<dbReference type="GO" id="GO:0005886">
    <property type="term" value="C:plasma membrane"/>
    <property type="evidence" value="ECO:0007669"/>
    <property type="project" value="TreeGrafter"/>
</dbReference>
<reference evidence="8" key="1">
    <citation type="submission" date="2020-08" db="EMBL/GenBank/DDBJ databases">
        <title>Novel species isolated from subtropical streams in China.</title>
        <authorList>
            <person name="Lu H."/>
        </authorList>
    </citation>
    <scope>NUCLEOTIDE SEQUENCE</scope>
    <source>
        <strain evidence="8">KACC 12607</strain>
    </source>
</reference>
<dbReference type="InterPro" id="IPR003660">
    <property type="entry name" value="HAMP_dom"/>
</dbReference>
<evidence type="ECO:0000256" key="5">
    <source>
        <dbReference type="SAM" id="Phobius"/>
    </source>
</evidence>
<dbReference type="Pfam" id="PF00015">
    <property type="entry name" value="MCPsignal"/>
    <property type="match status" value="1"/>
</dbReference>
<feature type="domain" description="Methyl-accepting transducer" evidence="6">
    <location>
        <begin position="277"/>
        <end position="506"/>
    </location>
</feature>
<dbReference type="Gene3D" id="1.10.287.950">
    <property type="entry name" value="Methyl-accepting chemotaxis protein"/>
    <property type="match status" value="1"/>
</dbReference>
<evidence type="ECO:0000313" key="9">
    <source>
        <dbReference type="Proteomes" id="UP000634011"/>
    </source>
</evidence>
<dbReference type="PRINTS" id="PR00260">
    <property type="entry name" value="CHEMTRNSDUCR"/>
</dbReference>
<evidence type="ECO:0000256" key="4">
    <source>
        <dbReference type="PROSITE-ProRule" id="PRU00284"/>
    </source>
</evidence>
<comment type="similarity">
    <text evidence="3">Belongs to the methyl-accepting chemotaxis (MCP) protein family.</text>
</comment>
<organism evidence="8 9">
    <name type="scientific">Undibacterium jejuense</name>
    <dbReference type="NCBI Taxonomy" id="1344949"/>
    <lineage>
        <taxon>Bacteria</taxon>
        <taxon>Pseudomonadati</taxon>
        <taxon>Pseudomonadota</taxon>
        <taxon>Betaproteobacteria</taxon>
        <taxon>Burkholderiales</taxon>
        <taxon>Oxalobacteraceae</taxon>
        <taxon>Undibacterium</taxon>
    </lineage>
</organism>
<dbReference type="GO" id="GO:0006935">
    <property type="term" value="P:chemotaxis"/>
    <property type="evidence" value="ECO:0007669"/>
    <property type="project" value="InterPro"/>
</dbReference>
<keyword evidence="2" id="KW-0488">Methylation</keyword>
<evidence type="ECO:0000256" key="3">
    <source>
        <dbReference type="ARBA" id="ARBA00029447"/>
    </source>
</evidence>
<dbReference type="AlphaFoldDB" id="A0A923HEF5"/>
<accession>A0A923HEF5</accession>
<comment type="subcellular location">
    <subcellularLocation>
        <location evidence="1">Membrane</location>
    </subcellularLocation>
</comment>
<dbReference type="PROSITE" id="PS50111">
    <property type="entry name" value="CHEMOTAXIS_TRANSDUC_2"/>
    <property type="match status" value="1"/>
</dbReference>
<keyword evidence="9" id="KW-1185">Reference proteome</keyword>
<dbReference type="InterPro" id="IPR004090">
    <property type="entry name" value="Chemotax_Me-accpt_rcpt"/>
</dbReference>
<sequence>MKINDIKIGTRLGLLAGFLLLSMLVVGFNDWLNLRNSNIRVREAMERSLLLEQSVDAARKSQVDFKIQVQEWKDLLLRGNDPAAFEKYQNAFKTKGDETQADLNKLKTLFGKLGLDLKQVDVAKQSLQELNGKYLTAMKSYDVANPESAHIVDALVKGMDRAPTKQIGDIVAYVLEQSEHMMAETSEQQIAAYKNASLLSLLGMVLAFILGIVITYYFVGSITRPLAHAVHIARTVAAGDLTAKVEVVGKDETAELLMALEEMTASLIKIVSEVRTGTETIATASSEIASGNLDLSSRTEQQAGSLEETAAAMEELSSTVKQNSDNTKEAQMMADNASGIAQKGGAVVGDVISTMGSINESSKKIVDIISVIDGIAFQTNILALNAAVEAARAGEQGRGFAVVASEVRNLAQRSASAAKEIKTLINDSVEKVGTGTKLVDQAGETMQEVVASVKRLTTIISEIANANQEQSTGLNQINTAIIEMDNVTQQNSALVEQAAAAAASMQDQASSLENVVRQFHIGGVADNSRIARPAAQRAAPPKLKLIA</sequence>
<dbReference type="PANTHER" id="PTHR43531:SF14">
    <property type="entry name" value="METHYL-ACCEPTING CHEMOTAXIS PROTEIN I-RELATED"/>
    <property type="match status" value="1"/>
</dbReference>
<protein>
    <submittedName>
        <fullName evidence="8">HAMP domain-containing protein</fullName>
    </submittedName>
</protein>
<dbReference type="GO" id="GO:0007165">
    <property type="term" value="P:signal transduction"/>
    <property type="evidence" value="ECO:0007669"/>
    <property type="project" value="UniProtKB-KW"/>
</dbReference>
<dbReference type="EMBL" id="JACOFV010000008">
    <property type="protein sequence ID" value="MBC3862531.1"/>
    <property type="molecule type" value="Genomic_DNA"/>
</dbReference>
<dbReference type="CDD" id="cd11386">
    <property type="entry name" value="MCP_signal"/>
    <property type="match status" value="1"/>
</dbReference>
<gene>
    <name evidence="8" type="ORF">H8K32_10505</name>
</gene>
<dbReference type="SUPFAM" id="SSF58104">
    <property type="entry name" value="Methyl-accepting chemotaxis protein (MCP) signaling domain"/>
    <property type="match status" value="1"/>
</dbReference>
<evidence type="ECO:0000256" key="2">
    <source>
        <dbReference type="ARBA" id="ARBA00022481"/>
    </source>
</evidence>
<comment type="caution">
    <text evidence="8">The sequence shown here is derived from an EMBL/GenBank/DDBJ whole genome shotgun (WGS) entry which is preliminary data.</text>
</comment>
<feature type="domain" description="HAMP" evidence="7">
    <location>
        <begin position="220"/>
        <end position="272"/>
    </location>
</feature>
<evidence type="ECO:0000259" key="6">
    <source>
        <dbReference type="PROSITE" id="PS50111"/>
    </source>
</evidence>
<evidence type="ECO:0000256" key="1">
    <source>
        <dbReference type="ARBA" id="ARBA00004370"/>
    </source>
</evidence>